<dbReference type="VEuPathDB" id="FungiDB:AB675_6958"/>
<evidence type="ECO:0000313" key="4">
    <source>
        <dbReference type="Proteomes" id="UP000038010"/>
    </source>
</evidence>
<sequence>MRFSLFGVLALSGLSIATPTIAKRADAVSVLTDLKAQVFTFTGAINATLATLSPDSSAADKAAAVPEVGAQITSITSAVNSAIAELNSLAATPEKRSPLSIDAIEAPTWEKRQEAAIIVAVLLAAIFVEIIATLLGAIAILGGAVLIVFTTPLTAALPLLILAVEALLNVVLGGVTVLLDTLLTTLALALAGALGGL</sequence>
<accession>A0A0N1HEZ7</accession>
<keyword evidence="1" id="KW-1133">Transmembrane helix</keyword>
<keyword evidence="2" id="KW-0732">Signal</keyword>
<organism evidence="3 4">
    <name type="scientific">Cyphellophora attinorum</name>
    <dbReference type="NCBI Taxonomy" id="1664694"/>
    <lineage>
        <taxon>Eukaryota</taxon>
        <taxon>Fungi</taxon>
        <taxon>Dikarya</taxon>
        <taxon>Ascomycota</taxon>
        <taxon>Pezizomycotina</taxon>
        <taxon>Eurotiomycetes</taxon>
        <taxon>Chaetothyriomycetidae</taxon>
        <taxon>Chaetothyriales</taxon>
        <taxon>Cyphellophoraceae</taxon>
        <taxon>Cyphellophora</taxon>
    </lineage>
</organism>
<feature type="transmembrane region" description="Helical" evidence="1">
    <location>
        <begin position="115"/>
        <end position="137"/>
    </location>
</feature>
<proteinExistence type="predicted"/>
<name>A0A0N1HEZ7_9EURO</name>
<evidence type="ECO:0000256" key="2">
    <source>
        <dbReference type="SAM" id="SignalP"/>
    </source>
</evidence>
<feature type="chain" id="PRO_5005873328" evidence="2">
    <location>
        <begin position="18"/>
        <end position="197"/>
    </location>
</feature>
<keyword evidence="1" id="KW-0472">Membrane</keyword>
<dbReference type="OrthoDB" id="3796910at2759"/>
<dbReference type="RefSeq" id="XP_018003553.1">
    <property type="nucleotide sequence ID" value="XM_018147288.1"/>
</dbReference>
<feature type="transmembrane region" description="Helical" evidence="1">
    <location>
        <begin position="144"/>
        <end position="164"/>
    </location>
</feature>
<keyword evidence="1" id="KW-0812">Transmembrane</keyword>
<evidence type="ECO:0000313" key="3">
    <source>
        <dbReference type="EMBL" id="KPI43590.1"/>
    </source>
</evidence>
<feature type="transmembrane region" description="Helical" evidence="1">
    <location>
        <begin position="170"/>
        <end position="194"/>
    </location>
</feature>
<dbReference type="GeneID" id="28739166"/>
<protein>
    <submittedName>
        <fullName evidence="3">Uncharacterized protein</fullName>
    </submittedName>
</protein>
<keyword evidence="4" id="KW-1185">Reference proteome</keyword>
<dbReference type="Proteomes" id="UP000038010">
    <property type="component" value="Unassembled WGS sequence"/>
</dbReference>
<dbReference type="AlphaFoldDB" id="A0A0N1HEZ7"/>
<dbReference type="EMBL" id="LFJN01000005">
    <property type="protein sequence ID" value="KPI43590.1"/>
    <property type="molecule type" value="Genomic_DNA"/>
</dbReference>
<feature type="signal peptide" evidence="2">
    <location>
        <begin position="1"/>
        <end position="17"/>
    </location>
</feature>
<comment type="caution">
    <text evidence="3">The sequence shown here is derived from an EMBL/GenBank/DDBJ whole genome shotgun (WGS) entry which is preliminary data.</text>
</comment>
<gene>
    <name evidence="3" type="ORF">AB675_6958</name>
</gene>
<reference evidence="3 4" key="1">
    <citation type="submission" date="2015-06" db="EMBL/GenBank/DDBJ databases">
        <title>Draft genome of the ant-associated black yeast Phialophora attae CBS 131958.</title>
        <authorList>
            <person name="Moreno L.F."/>
            <person name="Stielow B.J."/>
            <person name="de Hoog S."/>
            <person name="Vicente V.A."/>
            <person name="Weiss V.A."/>
            <person name="de Vries M."/>
            <person name="Cruz L.M."/>
            <person name="Souza E.M."/>
        </authorList>
    </citation>
    <scope>NUCLEOTIDE SEQUENCE [LARGE SCALE GENOMIC DNA]</scope>
    <source>
        <strain evidence="3 4">CBS 131958</strain>
    </source>
</reference>
<evidence type="ECO:0000256" key="1">
    <source>
        <dbReference type="SAM" id="Phobius"/>
    </source>
</evidence>